<evidence type="ECO:0000256" key="4">
    <source>
        <dbReference type="SAM" id="MobiDB-lite"/>
    </source>
</evidence>
<dbReference type="Proteomes" id="UP000820818">
    <property type="component" value="Linkage Group LG3"/>
</dbReference>
<feature type="region of interest" description="Disordered" evidence="4">
    <location>
        <begin position="331"/>
        <end position="406"/>
    </location>
</feature>
<keyword evidence="7" id="KW-1185">Reference proteome</keyword>
<gene>
    <name evidence="6" type="ORF">GHT06_011964</name>
</gene>
<dbReference type="SUPFAM" id="SSF90209">
    <property type="entry name" value="Ran binding protein zinc finger-like"/>
    <property type="match status" value="1"/>
</dbReference>
<sequence>MVNLEVINDLWMQIDKLHLSCLQTEESPQRIEQKRKLKGYMKEYLCLVTSNQRFYSTTTKAVLYTSILRRSEQFSPNRFRHAWEMLATYAANLLSQPWRKEFNEIRLYSGAFKYQIEQQLIGAEEILMEMGYTLDIEYNRLIVQGVLDYDRVIISHRDCLLAEVESQILCEIHAALSVSTRPCSWVSIFDFRDSYVGSVNHCVRGLMYQSAQKESHYNFNPPAPAPSYLGPHDMYPSAFPYQMMYQQYAKPAFNYSLSAEQKELYLPKTLPQSNSTNYTARSLEPRSLEGQKMHETFEVWNNSFAREMKSIPKFDSLLDIDRLEQLCYDEVDNTNPSSTTIERPKEDRGYKQKEEKNSPSAIKDLSEGNINRTPEKVVVGSSKMTNRRNSGSSPIGTKPKEAAPFSGRSINQNLNSVKLTGWECLFCTFLNPDDREICDMCSKSRHKGSESQPLFRGGRECSNCTLVNIPEAEKCAACSTSLTNAPTYI</sequence>
<dbReference type="CDD" id="cd09212">
    <property type="entry name" value="PUB"/>
    <property type="match status" value="1"/>
</dbReference>
<dbReference type="EMBL" id="WJBH02000003">
    <property type="protein sequence ID" value="KAI9561008.1"/>
    <property type="molecule type" value="Genomic_DNA"/>
</dbReference>
<evidence type="ECO:0000259" key="5">
    <source>
        <dbReference type="PROSITE" id="PS01358"/>
    </source>
</evidence>
<dbReference type="PANTHER" id="PTHR15326">
    <property type="entry name" value="SPERMATOGENESIS-ASSOCIATED PROTEIN 2/TAMOZHENNIC"/>
    <property type="match status" value="1"/>
</dbReference>
<evidence type="ECO:0000256" key="1">
    <source>
        <dbReference type="ARBA" id="ARBA00022723"/>
    </source>
</evidence>
<feature type="domain" description="RanBP2-type" evidence="5">
    <location>
        <begin position="422"/>
        <end position="441"/>
    </location>
</feature>
<dbReference type="Pfam" id="PF21388">
    <property type="entry name" value="SPATA2_PUB-like"/>
    <property type="match status" value="1"/>
</dbReference>
<dbReference type="Gene3D" id="2.30.30.380">
    <property type="entry name" value="Zn-finger domain of Sec23/24"/>
    <property type="match status" value="1"/>
</dbReference>
<accession>A0AAD5LEZ9</accession>
<dbReference type="AlphaFoldDB" id="A0AAD5LEZ9"/>
<keyword evidence="2" id="KW-0863">Zinc-finger</keyword>
<dbReference type="GO" id="GO:0005737">
    <property type="term" value="C:cytoplasm"/>
    <property type="evidence" value="ECO:0007669"/>
    <property type="project" value="TreeGrafter"/>
</dbReference>
<dbReference type="InterPro" id="IPR001876">
    <property type="entry name" value="Znf_RanBP2"/>
</dbReference>
<evidence type="ECO:0000256" key="2">
    <source>
        <dbReference type="ARBA" id="ARBA00022771"/>
    </source>
</evidence>
<dbReference type="InterPro" id="IPR048839">
    <property type="entry name" value="SPATA2_PUB-like"/>
</dbReference>
<proteinExistence type="predicted"/>
<evidence type="ECO:0000313" key="7">
    <source>
        <dbReference type="Proteomes" id="UP000820818"/>
    </source>
</evidence>
<feature type="compositionally biased region" description="Polar residues" evidence="4">
    <location>
        <begin position="382"/>
        <end position="395"/>
    </location>
</feature>
<name>A0AAD5LEZ9_9CRUS</name>
<dbReference type="PROSITE" id="PS01358">
    <property type="entry name" value="ZF_RANBP2_1"/>
    <property type="match status" value="1"/>
</dbReference>
<keyword evidence="3" id="KW-0862">Zinc</keyword>
<keyword evidence="1" id="KW-0479">Metal-binding</keyword>
<reference evidence="6 7" key="1">
    <citation type="submission" date="2022-05" db="EMBL/GenBank/DDBJ databases">
        <title>A multi-omics perspective on studying reproductive biology in Daphnia sinensis.</title>
        <authorList>
            <person name="Jia J."/>
        </authorList>
    </citation>
    <scope>NUCLEOTIDE SEQUENCE [LARGE SCALE GENOMIC DNA]</scope>
    <source>
        <strain evidence="6 7">WSL</strain>
    </source>
</reference>
<dbReference type="PANTHER" id="PTHR15326:SF2">
    <property type="entry name" value="PROTEIN TAMOZHENNIC"/>
    <property type="match status" value="1"/>
</dbReference>
<dbReference type="InterPro" id="IPR036443">
    <property type="entry name" value="Znf_RanBP2_sf"/>
</dbReference>
<protein>
    <recommendedName>
        <fullName evidence="5">RanBP2-type domain-containing protein</fullName>
    </recommendedName>
</protein>
<evidence type="ECO:0000313" key="6">
    <source>
        <dbReference type="EMBL" id="KAI9561008.1"/>
    </source>
</evidence>
<feature type="compositionally biased region" description="Basic and acidic residues" evidence="4">
    <location>
        <begin position="342"/>
        <end position="357"/>
    </location>
</feature>
<dbReference type="SMART" id="SM00547">
    <property type="entry name" value="ZnF_RBZ"/>
    <property type="match status" value="2"/>
</dbReference>
<organism evidence="6 7">
    <name type="scientific">Daphnia sinensis</name>
    <dbReference type="NCBI Taxonomy" id="1820382"/>
    <lineage>
        <taxon>Eukaryota</taxon>
        <taxon>Metazoa</taxon>
        <taxon>Ecdysozoa</taxon>
        <taxon>Arthropoda</taxon>
        <taxon>Crustacea</taxon>
        <taxon>Branchiopoda</taxon>
        <taxon>Diplostraca</taxon>
        <taxon>Cladocera</taxon>
        <taxon>Anomopoda</taxon>
        <taxon>Daphniidae</taxon>
        <taxon>Daphnia</taxon>
        <taxon>Daphnia similis group</taxon>
    </lineage>
</organism>
<dbReference type="SUPFAM" id="SSF143503">
    <property type="entry name" value="PUG domain-like"/>
    <property type="match status" value="1"/>
</dbReference>
<evidence type="ECO:0000256" key="3">
    <source>
        <dbReference type="ARBA" id="ARBA00022833"/>
    </source>
</evidence>
<dbReference type="Gene3D" id="1.20.58.2190">
    <property type="match status" value="1"/>
</dbReference>
<dbReference type="InterPro" id="IPR036339">
    <property type="entry name" value="PUB-like_dom_sf"/>
</dbReference>
<dbReference type="GO" id="GO:0008270">
    <property type="term" value="F:zinc ion binding"/>
    <property type="evidence" value="ECO:0007669"/>
    <property type="project" value="UniProtKB-KW"/>
</dbReference>
<comment type="caution">
    <text evidence="6">The sequence shown here is derived from an EMBL/GenBank/DDBJ whole genome shotgun (WGS) entry which is preliminary data.</text>
</comment>